<comment type="caution">
    <text evidence="1">The sequence shown here is derived from an EMBL/GenBank/DDBJ whole genome shotgun (WGS) entry which is preliminary data.</text>
</comment>
<evidence type="ECO:0000313" key="2">
    <source>
        <dbReference type="Proteomes" id="UP001159427"/>
    </source>
</evidence>
<sequence length="120" mass="13530">MARTKLKNSYTVQYEDASGKPQFGEIQRFLVLQNHHVALVTKLAPSGSITSDIESSSELLNRFRDLGVLVSHMTVTKRSKCLFCIPLCNIKRKYIVVRSSNKCGDDELTISTFPNIVEHD</sequence>
<organism evidence="1 2">
    <name type="scientific">Porites evermanni</name>
    <dbReference type="NCBI Taxonomy" id="104178"/>
    <lineage>
        <taxon>Eukaryota</taxon>
        <taxon>Metazoa</taxon>
        <taxon>Cnidaria</taxon>
        <taxon>Anthozoa</taxon>
        <taxon>Hexacorallia</taxon>
        <taxon>Scleractinia</taxon>
        <taxon>Fungiina</taxon>
        <taxon>Poritidae</taxon>
        <taxon>Porites</taxon>
    </lineage>
</organism>
<dbReference type="Proteomes" id="UP001159427">
    <property type="component" value="Unassembled WGS sequence"/>
</dbReference>
<reference evidence="1 2" key="1">
    <citation type="submission" date="2022-05" db="EMBL/GenBank/DDBJ databases">
        <authorList>
            <consortium name="Genoscope - CEA"/>
            <person name="William W."/>
        </authorList>
    </citation>
    <scope>NUCLEOTIDE SEQUENCE [LARGE SCALE GENOMIC DNA]</scope>
</reference>
<name>A0ABN8MMV4_9CNID</name>
<proteinExistence type="predicted"/>
<gene>
    <name evidence="1" type="ORF">PEVE_00036145</name>
</gene>
<evidence type="ECO:0000313" key="1">
    <source>
        <dbReference type="EMBL" id="CAH3029422.1"/>
    </source>
</evidence>
<keyword evidence="2" id="KW-1185">Reference proteome</keyword>
<accession>A0ABN8MMV4</accession>
<dbReference type="EMBL" id="CALNXI010000570">
    <property type="protein sequence ID" value="CAH3029422.1"/>
    <property type="molecule type" value="Genomic_DNA"/>
</dbReference>
<protein>
    <submittedName>
        <fullName evidence="1">Uncharacterized protein</fullName>
    </submittedName>
</protein>